<keyword evidence="1" id="KW-1185">Reference proteome</keyword>
<evidence type="ECO:0000313" key="1">
    <source>
        <dbReference type="Proteomes" id="UP000887574"/>
    </source>
</evidence>
<name>A0A915DIF0_9BILA</name>
<accession>A0A915DIF0</accession>
<reference evidence="2" key="1">
    <citation type="submission" date="2022-11" db="UniProtKB">
        <authorList>
            <consortium name="WormBaseParasite"/>
        </authorList>
    </citation>
    <scope>IDENTIFICATION</scope>
</reference>
<sequence length="102" mass="11767">MSAFLSFFSKTKEVDICVRSDITEIDFYKAMSIQPNLNWNEEETRAHDFSHNRELCSDSLEKSKVSGCFARLPYYLALNSAEVKINANMDQFHCFPERGCAK</sequence>
<dbReference type="AlphaFoldDB" id="A0A915DIF0"/>
<organism evidence="1 2">
    <name type="scientific">Ditylenchus dipsaci</name>
    <dbReference type="NCBI Taxonomy" id="166011"/>
    <lineage>
        <taxon>Eukaryota</taxon>
        <taxon>Metazoa</taxon>
        <taxon>Ecdysozoa</taxon>
        <taxon>Nematoda</taxon>
        <taxon>Chromadorea</taxon>
        <taxon>Rhabditida</taxon>
        <taxon>Tylenchina</taxon>
        <taxon>Tylenchomorpha</taxon>
        <taxon>Sphaerularioidea</taxon>
        <taxon>Anguinidae</taxon>
        <taxon>Anguininae</taxon>
        <taxon>Ditylenchus</taxon>
    </lineage>
</organism>
<evidence type="ECO:0000313" key="2">
    <source>
        <dbReference type="WBParaSite" id="jg19586"/>
    </source>
</evidence>
<dbReference type="Proteomes" id="UP000887574">
    <property type="component" value="Unplaced"/>
</dbReference>
<protein>
    <submittedName>
        <fullName evidence="2">Uncharacterized protein</fullName>
    </submittedName>
</protein>
<proteinExistence type="predicted"/>
<dbReference type="WBParaSite" id="jg19586">
    <property type="protein sequence ID" value="jg19586"/>
    <property type="gene ID" value="jg19586"/>
</dbReference>